<feature type="compositionally biased region" description="Basic residues" evidence="6">
    <location>
        <begin position="379"/>
        <end position="404"/>
    </location>
</feature>
<evidence type="ECO:0000256" key="2">
    <source>
        <dbReference type="ARBA" id="ARBA00022771"/>
    </source>
</evidence>
<evidence type="ECO:0000256" key="3">
    <source>
        <dbReference type="ARBA" id="ARBA00022833"/>
    </source>
</evidence>
<keyword evidence="10" id="KW-1185">Reference proteome</keyword>
<feature type="coiled-coil region" evidence="5">
    <location>
        <begin position="218"/>
        <end position="252"/>
    </location>
</feature>
<dbReference type="InterPro" id="IPR027370">
    <property type="entry name" value="Znf-RING_euk"/>
</dbReference>
<feature type="domain" description="B box-type" evidence="8">
    <location>
        <begin position="105"/>
        <end position="144"/>
    </location>
</feature>
<dbReference type="PROSITE" id="PS50089">
    <property type="entry name" value="ZF_RING_2"/>
    <property type="match status" value="1"/>
</dbReference>
<feature type="compositionally biased region" description="Basic residues" evidence="6">
    <location>
        <begin position="418"/>
        <end position="430"/>
    </location>
</feature>
<name>A0AA88XQP4_PINIB</name>
<dbReference type="PANTHER" id="PTHR24103">
    <property type="entry name" value="E3 UBIQUITIN-PROTEIN LIGASE TRIM"/>
    <property type="match status" value="1"/>
</dbReference>
<accession>A0AA88XQP4</accession>
<dbReference type="InterPro" id="IPR050143">
    <property type="entry name" value="TRIM/RBCC"/>
</dbReference>
<protein>
    <submittedName>
        <fullName evidence="9">Uncharacterized protein</fullName>
    </submittedName>
</protein>
<organism evidence="9 10">
    <name type="scientific">Pinctada imbricata</name>
    <name type="common">Atlantic pearl-oyster</name>
    <name type="synonym">Pinctada martensii</name>
    <dbReference type="NCBI Taxonomy" id="66713"/>
    <lineage>
        <taxon>Eukaryota</taxon>
        <taxon>Metazoa</taxon>
        <taxon>Spiralia</taxon>
        <taxon>Lophotrochozoa</taxon>
        <taxon>Mollusca</taxon>
        <taxon>Bivalvia</taxon>
        <taxon>Autobranchia</taxon>
        <taxon>Pteriomorphia</taxon>
        <taxon>Pterioida</taxon>
        <taxon>Pterioidea</taxon>
        <taxon>Pteriidae</taxon>
        <taxon>Pinctada</taxon>
    </lineage>
</organism>
<keyword evidence="2 4" id="KW-0863">Zinc-finger</keyword>
<dbReference type="SUPFAM" id="SSF57845">
    <property type="entry name" value="B-box zinc-binding domain"/>
    <property type="match status" value="1"/>
</dbReference>
<keyword evidence="3" id="KW-0862">Zinc</keyword>
<dbReference type="PROSITE" id="PS50119">
    <property type="entry name" value="ZF_BBOX"/>
    <property type="match status" value="1"/>
</dbReference>
<evidence type="ECO:0000313" key="10">
    <source>
        <dbReference type="Proteomes" id="UP001186944"/>
    </source>
</evidence>
<dbReference type="Pfam" id="PF13445">
    <property type="entry name" value="zf-RING_UBOX"/>
    <property type="match status" value="1"/>
</dbReference>
<dbReference type="CDD" id="cd19756">
    <property type="entry name" value="Bbox2"/>
    <property type="match status" value="1"/>
</dbReference>
<dbReference type="SUPFAM" id="SSF57850">
    <property type="entry name" value="RING/U-box"/>
    <property type="match status" value="1"/>
</dbReference>
<dbReference type="Gene3D" id="3.30.40.10">
    <property type="entry name" value="Zinc/RING finger domain, C3HC4 (zinc finger)"/>
    <property type="match status" value="1"/>
</dbReference>
<dbReference type="Gene3D" id="3.30.160.60">
    <property type="entry name" value="Classic Zinc Finger"/>
    <property type="match status" value="1"/>
</dbReference>
<dbReference type="AlphaFoldDB" id="A0AA88XQP4"/>
<evidence type="ECO:0000313" key="9">
    <source>
        <dbReference type="EMBL" id="KAK3090497.1"/>
    </source>
</evidence>
<dbReference type="PROSITE" id="PS00518">
    <property type="entry name" value="ZF_RING_1"/>
    <property type="match status" value="1"/>
</dbReference>
<dbReference type="GO" id="GO:0008270">
    <property type="term" value="F:zinc ion binding"/>
    <property type="evidence" value="ECO:0007669"/>
    <property type="project" value="UniProtKB-KW"/>
</dbReference>
<gene>
    <name evidence="9" type="ORF">FSP39_012314</name>
</gene>
<dbReference type="Proteomes" id="UP001186944">
    <property type="component" value="Unassembled WGS sequence"/>
</dbReference>
<comment type="caution">
    <text evidence="9">The sequence shown here is derived from an EMBL/GenBank/DDBJ whole genome shotgun (WGS) entry which is preliminary data.</text>
</comment>
<dbReference type="InterPro" id="IPR017907">
    <property type="entry name" value="Znf_RING_CS"/>
</dbReference>
<keyword evidence="5" id="KW-0175">Coiled coil</keyword>
<sequence>MDAAKSFEKAISLDDELTCSICLEIFLDPVSLPCLHSFCNECIRGIPTHRDYRSNNVAVTCPQCRTQVVLRNGTFDSLPKNFDLANIIAKFKQHRDLAHQKRIQRQSSSCSLHGKEFGLYCMTCYTALCTDCFSEHKHHDVENIAQAQGKCLADLNNLMLPHLTELCTALDEKCKKWKDAHREITTSVDNQCADVARKFSTLRDKLVMKETEIITEIQDKYKENITRHQKELIKTRAQLEKTQRLLTEAKNLKLTDVHTVLQCYGDFAKSVQQDLNQDIESARLVEPLPVIPHIDQLEILIRKIETELHSFRLESALQETVIDTEATEAEVIKAKLEEELPMDNTTEWKCPQSIAREPECSLENETEHGDEFYWPPPPPHHHPPPHHPPPHHRPHWFPPHHRPPHHGEHFPPPPPHHWGPRPPRHRRPCGRKWAWGGDGK</sequence>
<dbReference type="InterPro" id="IPR000315">
    <property type="entry name" value="Znf_B-box"/>
</dbReference>
<dbReference type="Pfam" id="PF00643">
    <property type="entry name" value="zf-B_box"/>
    <property type="match status" value="1"/>
</dbReference>
<dbReference type="SMART" id="SM00184">
    <property type="entry name" value="RING"/>
    <property type="match status" value="1"/>
</dbReference>
<keyword evidence="1" id="KW-0479">Metal-binding</keyword>
<evidence type="ECO:0000256" key="6">
    <source>
        <dbReference type="SAM" id="MobiDB-lite"/>
    </source>
</evidence>
<feature type="domain" description="RING-type" evidence="7">
    <location>
        <begin position="19"/>
        <end position="65"/>
    </location>
</feature>
<evidence type="ECO:0000256" key="1">
    <source>
        <dbReference type="ARBA" id="ARBA00022723"/>
    </source>
</evidence>
<dbReference type="InterPro" id="IPR027267">
    <property type="entry name" value="AH/BAR_dom_sf"/>
</dbReference>
<dbReference type="InterPro" id="IPR001841">
    <property type="entry name" value="Znf_RING"/>
</dbReference>
<dbReference type="InterPro" id="IPR013083">
    <property type="entry name" value="Znf_RING/FYVE/PHD"/>
</dbReference>
<proteinExistence type="predicted"/>
<evidence type="ECO:0000256" key="4">
    <source>
        <dbReference type="PROSITE-ProRule" id="PRU00024"/>
    </source>
</evidence>
<dbReference type="EMBL" id="VSWD01000010">
    <property type="protein sequence ID" value="KAK3090497.1"/>
    <property type="molecule type" value="Genomic_DNA"/>
</dbReference>
<evidence type="ECO:0000256" key="5">
    <source>
        <dbReference type="SAM" id="Coils"/>
    </source>
</evidence>
<dbReference type="SUPFAM" id="SSF103657">
    <property type="entry name" value="BAR/IMD domain-like"/>
    <property type="match status" value="1"/>
</dbReference>
<evidence type="ECO:0000259" key="8">
    <source>
        <dbReference type="PROSITE" id="PS50119"/>
    </source>
</evidence>
<evidence type="ECO:0000259" key="7">
    <source>
        <dbReference type="PROSITE" id="PS50089"/>
    </source>
</evidence>
<feature type="region of interest" description="Disordered" evidence="6">
    <location>
        <begin position="359"/>
        <end position="440"/>
    </location>
</feature>
<reference evidence="9" key="1">
    <citation type="submission" date="2019-08" db="EMBL/GenBank/DDBJ databases">
        <title>The improved chromosome-level genome for the pearl oyster Pinctada fucata martensii using PacBio sequencing and Hi-C.</title>
        <authorList>
            <person name="Zheng Z."/>
        </authorList>
    </citation>
    <scope>NUCLEOTIDE SEQUENCE</scope>
    <source>
        <strain evidence="9">ZZ-2019</strain>
        <tissue evidence="9">Adductor muscle</tissue>
    </source>
</reference>